<keyword evidence="3 9" id="KW-0436">Ligase</keyword>
<dbReference type="PANTHER" id="PTHR11956">
    <property type="entry name" value="ARGINYL-TRNA SYNTHETASE"/>
    <property type="match status" value="1"/>
</dbReference>
<dbReference type="GO" id="GO:0006420">
    <property type="term" value="P:arginyl-tRNA aminoacylation"/>
    <property type="evidence" value="ECO:0007669"/>
    <property type="project" value="UniProtKB-UniRule"/>
</dbReference>
<name>A0A369A840_9FLAO</name>
<dbReference type="SUPFAM" id="SSF55190">
    <property type="entry name" value="Arginyl-tRNA synthetase (ArgRS), N-terminal 'additional' domain"/>
    <property type="match status" value="1"/>
</dbReference>
<feature type="domain" description="Arginyl tRNA synthetase N-terminal" evidence="12">
    <location>
        <begin position="2"/>
        <end position="88"/>
    </location>
</feature>
<dbReference type="GO" id="GO:0004814">
    <property type="term" value="F:arginine-tRNA ligase activity"/>
    <property type="evidence" value="ECO:0007669"/>
    <property type="project" value="UniProtKB-UniRule"/>
</dbReference>
<reference evidence="13 14" key="1">
    <citation type="submission" date="2018-07" db="EMBL/GenBank/DDBJ databases">
        <title>Genomic Encyclopedia of Type Strains, Phase IV (KMG-IV): sequencing the most valuable type-strain genomes for metagenomic binning, comparative biology and taxonomic classification.</title>
        <authorList>
            <person name="Goeker M."/>
        </authorList>
    </citation>
    <scope>NUCLEOTIDE SEQUENCE [LARGE SCALE GENOMIC DNA]</scope>
    <source>
        <strain evidence="13 14">DSM 21410</strain>
    </source>
</reference>
<evidence type="ECO:0000256" key="10">
    <source>
        <dbReference type="RuleBase" id="RU363038"/>
    </source>
</evidence>
<comment type="caution">
    <text evidence="13">The sequence shown here is derived from an EMBL/GenBank/DDBJ whole genome shotgun (WGS) entry which is preliminary data.</text>
</comment>
<dbReference type="SMART" id="SM01016">
    <property type="entry name" value="Arg_tRNA_synt_N"/>
    <property type="match status" value="1"/>
</dbReference>
<dbReference type="EMBL" id="QPJS01000001">
    <property type="protein sequence ID" value="RCX05313.1"/>
    <property type="molecule type" value="Genomic_DNA"/>
</dbReference>
<dbReference type="RefSeq" id="WP_114365738.1">
    <property type="nucleotide sequence ID" value="NZ_BHZF01000001.1"/>
</dbReference>
<dbReference type="Gene3D" id="3.30.1360.70">
    <property type="entry name" value="Arginyl tRNA synthetase N-terminal domain"/>
    <property type="match status" value="1"/>
</dbReference>
<dbReference type="SUPFAM" id="SSF47323">
    <property type="entry name" value="Anticodon-binding domain of a subclass of class I aminoacyl-tRNA synthetases"/>
    <property type="match status" value="1"/>
</dbReference>
<evidence type="ECO:0000259" key="11">
    <source>
        <dbReference type="SMART" id="SM00836"/>
    </source>
</evidence>
<dbReference type="GO" id="GO:0005737">
    <property type="term" value="C:cytoplasm"/>
    <property type="evidence" value="ECO:0007669"/>
    <property type="project" value="UniProtKB-SubCell"/>
</dbReference>
<evidence type="ECO:0000256" key="9">
    <source>
        <dbReference type="HAMAP-Rule" id="MF_00123"/>
    </source>
</evidence>
<dbReference type="HAMAP" id="MF_00123">
    <property type="entry name" value="Arg_tRNA_synth"/>
    <property type="match status" value="1"/>
</dbReference>
<dbReference type="PRINTS" id="PR01038">
    <property type="entry name" value="TRNASYNTHARG"/>
</dbReference>
<evidence type="ECO:0000313" key="14">
    <source>
        <dbReference type="Proteomes" id="UP000253517"/>
    </source>
</evidence>
<comment type="subcellular location">
    <subcellularLocation>
        <location evidence="9">Cytoplasm</location>
    </subcellularLocation>
</comment>
<evidence type="ECO:0000313" key="13">
    <source>
        <dbReference type="EMBL" id="RCX05313.1"/>
    </source>
</evidence>
<dbReference type="Proteomes" id="UP000253517">
    <property type="component" value="Unassembled WGS sequence"/>
</dbReference>
<dbReference type="FunFam" id="1.10.730.10:FF:000006">
    <property type="entry name" value="Arginyl-tRNA synthetase 2, mitochondrial"/>
    <property type="match status" value="1"/>
</dbReference>
<gene>
    <name evidence="9" type="primary">argS</name>
    <name evidence="13" type="ORF">DES35_101598</name>
</gene>
<dbReference type="Pfam" id="PF00750">
    <property type="entry name" value="tRNA-synt_1d"/>
    <property type="match status" value="1"/>
</dbReference>
<dbReference type="SMART" id="SM00836">
    <property type="entry name" value="DALR_1"/>
    <property type="match status" value="1"/>
</dbReference>
<dbReference type="EC" id="6.1.1.19" evidence="9"/>
<dbReference type="InterPro" id="IPR014729">
    <property type="entry name" value="Rossmann-like_a/b/a_fold"/>
</dbReference>
<comment type="catalytic activity">
    <reaction evidence="8 9">
        <text>tRNA(Arg) + L-arginine + ATP = L-arginyl-tRNA(Arg) + AMP + diphosphate</text>
        <dbReference type="Rhea" id="RHEA:20301"/>
        <dbReference type="Rhea" id="RHEA-COMP:9658"/>
        <dbReference type="Rhea" id="RHEA-COMP:9673"/>
        <dbReference type="ChEBI" id="CHEBI:30616"/>
        <dbReference type="ChEBI" id="CHEBI:32682"/>
        <dbReference type="ChEBI" id="CHEBI:33019"/>
        <dbReference type="ChEBI" id="CHEBI:78442"/>
        <dbReference type="ChEBI" id="CHEBI:78513"/>
        <dbReference type="ChEBI" id="CHEBI:456215"/>
        <dbReference type="EC" id="6.1.1.19"/>
    </reaction>
</comment>
<evidence type="ECO:0000256" key="5">
    <source>
        <dbReference type="ARBA" id="ARBA00022840"/>
    </source>
</evidence>
<keyword evidence="7 9" id="KW-0030">Aminoacyl-tRNA synthetase</keyword>
<dbReference type="NCBIfam" id="TIGR00456">
    <property type="entry name" value="argS"/>
    <property type="match status" value="1"/>
</dbReference>
<dbReference type="PROSITE" id="PS00178">
    <property type="entry name" value="AA_TRNA_LIGASE_I"/>
    <property type="match status" value="1"/>
</dbReference>
<dbReference type="FunFam" id="3.40.50.620:FF:000125">
    <property type="entry name" value="Arginine--tRNA ligase"/>
    <property type="match status" value="1"/>
</dbReference>
<dbReference type="Gene3D" id="1.10.730.10">
    <property type="entry name" value="Isoleucyl-tRNA Synthetase, Domain 1"/>
    <property type="match status" value="1"/>
</dbReference>
<keyword evidence="4 9" id="KW-0547">Nucleotide-binding</keyword>
<comment type="subunit">
    <text evidence="9">Monomer.</text>
</comment>
<dbReference type="InterPro" id="IPR008909">
    <property type="entry name" value="DALR_anticod-bd"/>
</dbReference>
<dbReference type="GO" id="GO:0005524">
    <property type="term" value="F:ATP binding"/>
    <property type="evidence" value="ECO:0007669"/>
    <property type="project" value="UniProtKB-UniRule"/>
</dbReference>
<evidence type="ECO:0000259" key="12">
    <source>
        <dbReference type="SMART" id="SM01016"/>
    </source>
</evidence>
<feature type="short sequence motif" description="'HIGH' region" evidence="9">
    <location>
        <begin position="123"/>
        <end position="133"/>
    </location>
</feature>
<dbReference type="InterPro" id="IPR001412">
    <property type="entry name" value="aa-tRNA-synth_I_CS"/>
</dbReference>
<evidence type="ECO:0000256" key="7">
    <source>
        <dbReference type="ARBA" id="ARBA00023146"/>
    </source>
</evidence>
<accession>A0A369A840</accession>
<dbReference type="AlphaFoldDB" id="A0A369A840"/>
<evidence type="ECO:0000256" key="1">
    <source>
        <dbReference type="ARBA" id="ARBA00005594"/>
    </source>
</evidence>
<dbReference type="Pfam" id="PF05746">
    <property type="entry name" value="DALR_1"/>
    <property type="match status" value="1"/>
</dbReference>
<proteinExistence type="inferred from homology"/>
<keyword evidence="2 9" id="KW-0963">Cytoplasm</keyword>
<dbReference type="InterPro" id="IPR009080">
    <property type="entry name" value="tRNAsynth_Ia_anticodon-bd"/>
</dbReference>
<evidence type="ECO:0000256" key="3">
    <source>
        <dbReference type="ARBA" id="ARBA00022598"/>
    </source>
</evidence>
<evidence type="ECO:0000256" key="2">
    <source>
        <dbReference type="ARBA" id="ARBA00022490"/>
    </source>
</evidence>
<comment type="similarity">
    <text evidence="1 9 10">Belongs to the class-I aminoacyl-tRNA synthetase family.</text>
</comment>
<evidence type="ECO:0000256" key="4">
    <source>
        <dbReference type="ARBA" id="ARBA00022741"/>
    </source>
</evidence>
<keyword evidence="6 9" id="KW-0648">Protein biosynthesis</keyword>
<keyword evidence="14" id="KW-1185">Reference proteome</keyword>
<protein>
    <recommendedName>
        <fullName evidence="9">Arginine--tRNA ligase</fullName>
        <ecNumber evidence="9">6.1.1.19</ecNumber>
    </recommendedName>
    <alternativeName>
        <fullName evidence="9">Arginyl-tRNA synthetase</fullName>
        <shortName evidence="9">ArgRS</shortName>
    </alternativeName>
</protein>
<dbReference type="InterPro" id="IPR005148">
    <property type="entry name" value="Arg-tRNA-synth_N"/>
</dbReference>
<keyword evidence="5 9" id="KW-0067">ATP-binding</keyword>
<dbReference type="InterPro" id="IPR001278">
    <property type="entry name" value="Arg-tRNA-ligase"/>
</dbReference>
<dbReference type="PANTHER" id="PTHR11956:SF5">
    <property type="entry name" value="ARGININE--TRNA LIGASE, CYTOPLASMIC"/>
    <property type="match status" value="1"/>
</dbReference>
<evidence type="ECO:0000256" key="6">
    <source>
        <dbReference type="ARBA" id="ARBA00022917"/>
    </source>
</evidence>
<evidence type="ECO:0000256" key="8">
    <source>
        <dbReference type="ARBA" id="ARBA00049339"/>
    </source>
</evidence>
<feature type="domain" description="DALR anticodon binding" evidence="11">
    <location>
        <begin position="476"/>
        <end position="590"/>
    </location>
</feature>
<dbReference type="InterPro" id="IPR035684">
    <property type="entry name" value="ArgRS_core"/>
</dbReference>
<dbReference type="Gene3D" id="3.40.50.620">
    <property type="entry name" value="HUPs"/>
    <property type="match status" value="1"/>
</dbReference>
<dbReference type="InterPro" id="IPR036695">
    <property type="entry name" value="Arg-tRNA-synth_N_sf"/>
</dbReference>
<sequence>MNDLKYTLAQTLLHLLNKRLNINIKQIDLQPTRKDFEGDLTFTVFPLVKITGKNPEILGRELGEMLMESAPDLVEKFNVIKGFLNICLKKELYLKKLTEHYRSGQWITPVSDAGAIMVEYSSPNTNKPLHLGHIRNCLLGWSVSKLYEAIGHKVYRVQIINDRGIHICKSMVAWKKFANGATPQFKGVKGDHFVGDYYVLFEKEYKRQVQQLMARGVKEEDAKENAPIMLEAREMLRLWEQGDPDTMALWKQMNEWVYEGFDQTYQKLGVSFDKNYYESDTYRLGKDVILKGLHEGIFFQKEDGSIWVDLTSEGLDQKLLLRRDGTSVYITQDIGTAIARFEEFPIHKLIYTVANEQDYHFKVLFLILKKLGFPWADQLYHLSYGMVELPHGRMKSREGTVVDADDLIDEMIKTSADLTSSLGKAEGLSDEEKLELYHIIGLGALKYFILKVDPKKKMIFNPEESIDFNGHTGPFIQYTHARINSLLQKASTPDLKALPKELYAEESQLLKTLLDYNDTVHRAAAEYNPSELANYLFELARNYNAMYQKYSILTAESHEKKQLRILLSHCTKQVLYDGLHLLGISAPGRM</sequence>
<organism evidence="13 14">
    <name type="scientific">Schleiferia thermophila</name>
    <dbReference type="NCBI Taxonomy" id="884107"/>
    <lineage>
        <taxon>Bacteria</taxon>
        <taxon>Pseudomonadati</taxon>
        <taxon>Bacteroidota</taxon>
        <taxon>Flavobacteriia</taxon>
        <taxon>Flavobacteriales</taxon>
        <taxon>Schleiferiaceae</taxon>
        <taxon>Schleiferia</taxon>
    </lineage>
</organism>
<dbReference type="SUPFAM" id="SSF52374">
    <property type="entry name" value="Nucleotidylyl transferase"/>
    <property type="match status" value="1"/>
</dbReference>